<name>A0A1G9WQN2_9FIRM</name>
<keyword evidence="9" id="KW-1185">Reference proteome</keyword>
<dbReference type="PANTHER" id="PTHR33545:SF5">
    <property type="entry name" value="UPF0750 MEMBRANE PROTEIN YITT"/>
    <property type="match status" value="1"/>
</dbReference>
<protein>
    <submittedName>
        <fullName evidence="8">Uncharacterized membrane-anchored protein YitT, contains DUF161 and DUF2179 domains</fullName>
    </submittedName>
</protein>
<dbReference type="EMBL" id="FNHZ01000003">
    <property type="protein sequence ID" value="SDM86904.1"/>
    <property type="molecule type" value="Genomic_DNA"/>
</dbReference>
<feature type="domain" description="DUF2179" evidence="7">
    <location>
        <begin position="226"/>
        <end position="280"/>
    </location>
</feature>
<evidence type="ECO:0000313" key="9">
    <source>
        <dbReference type="Proteomes" id="UP000187651"/>
    </source>
</evidence>
<dbReference type="AlphaFoldDB" id="A0A1G9WQN2"/>
<keyword evidence="3 6" id="KW-0812">Transmembrane</keyword>
<evidence type="ECO:0000259" key="7">
    <source>
        <dbReference type="Pfam" id="PF10035"/>
    </source>
</evidence>
<accession>A0A1G9WQN2</accession>
<dbReference type="InterPro" id="IPR015867">
    <property type="entry name" value="N-reg_PII/ATP_PRibTrfase_C"/>
</dbReference>
<dbReference type="Gene3D" id="3.30.70.120">
    <property type="match status" value="1"/>
</dbReference>
<dbReference type="InterPro" id="IPR003740">
    <property type="entry name" value="YitT"/>
</dbReference>
<feature type="transmembrane region" description="Helical" evidence="6">
    <location>
        <begin position="12"/>
        <end position="32"/>
    </location>
</feature>
<feature type="transmembrane region" description="Helical" evidence="6">
    <location>
        <begin position="52"/>
        <end position="74"/>
    </location>
</feature>
<evidence type="ECO:0000313" key="8">
    <source>
        <dbReference type="EMBL" id="SDM86904.1"/>
    </source>
</evidence>
<evidence type="ECO:0000256" key="6">
    <source>
        <dbReference type="SAM" id="Phobius"/>
    </source>
</evidence>
<evidence type="ECO:0000256" key="3">
    <source>
        <dbReference type="ARBA" id="ARBA00022692"/>
    </source>
</evidence>
<keyword evidence="4 6" id="KW-1133">Transmembrane helix</keyword>
<dbReference type="OrthoDB" id="3180973at2"/>
<evidence type="ECO:0000256" key="5">
    <source>
        <dbReference type="ARBA" id="ARBA00023136"/>
    </source>
</evidence>
<gene>
    <name evidence="8" type="ORF">SAMN05216544_1309</name>
</gene>
<dbReference type="InterPro" id="IPR051461">
    <property type="entry name" value="UPF0750_membrane"/>
</dbReference>
<comment type="subcellular location">
    <subcellularLocation>
        <location evidence="1">Cell membrane</location>
        <topology evidence="1">Multi-pass membrane protein</topology>
    </subcellularLocation>
</comment>
<dbReference type="InterPro" id="IPR019264">
    <property type="entry name" value="DUF2179"/>
</dbReference>
<dbReference type="Pfam" id="PF10035">
    <property type="entry name" value="DUF2179"/>
    <property type="match status" value="1"/>
</dbReference>
<dbReference type="CDD" id="cd16380">
    <property type="entry name" value="YitT_C"/>
    <property type="match status" value="1"/>
</dbReference>
<reference evidence="9" key="1">
    <citation type="submission" date="2016-10" db="EMBL/GenBank/DDBJ databases">
        <authorList>
            <person name="Varghese N."/>
            <person name="Submissions S."/>
        </authorList>
    </citation>
    <scope>NUCLEOTIDE SEQUENCE [LARGE SCALE GENOMIC DNA]</scope>
    <source>
        <strain evidence="9">M83</strain>
    </source>
</reference>
<keyword evidence="2" id="KW-1003">Cell membrane</keyword>
<proteinExistence type="predicted"/>
<dbReference type="Pfam" id="PF02588">
    <property type="entry name" value="YitT_membrane"/>
    <property type="match status" value="1"/>
</dbReference>
<keyword evidence="5 6" id="KW-0472">Membrane</keyword>
<sequence length="293" mass="31850">MQKLEKRIGSTLVDILFDILGGFLYAVGYYTFAKMGDFTPGGVSGVALIFNYLYSVPVGIFTLIFNIPLVILSYKVVGKKFLFKTAKTLIFCTIFLDVIAPMTPLYTGSRITASLFSGVCLGASMALFYMRGSSSGGMDFLIMTVKVKKPYFSFGFVTIVTDFIVIAAGGLIYKDIDSVLYGLISAFTCSIVMDKILYGMGAGKLIIIITVRSKELTDMIGSMTDRGSTIIKAIGSYTGDDRDVVLCACSKNQTYAVTDLAHKADPHAFIMITETSEVFGEGFIEGKRNMSSN</sequence>
<dbReference type="Proteomes" id="UP000187651">
    <property type="component" value="Unassembled WGS sequence"/>
</dbReference>
<dbReference type="PIRSF" id="PIRSF006483">
    <property type="entry name" value="Membrane_protein_YitT"/>
    <property type="match status" value="1"/>
</dbReference>
<dbReference type="PANTHER" id="PTHR33545">
    <property type="entry name" value="UPF0750 MEMBRANE PROTEIN YITT-RELATED"/>
    <property type="match status" value="1"/>
</dbReference>
<evidence type="ECO:0000256" key="1">
    <source>
        <dbReference type="ARBA" id="ARBA00004651"/>
    </source>
</evidence>
<dbReference type="GO" id="GO:0005886">
    <property type="term" value="C:plasma membrane"/>
    <property type="evidence" value="ECO:0007669"/>
    <property type="project" value="UniProtKB-SubCell"/>
</dbReference>
<feature type="transmembrane region" description="Helical" evidence="6">
    <location>
        <begin position="111"/>
        <end position="130"/>
    </location>
</feature>
<feature type="transmembrane region" description="Helical" evidence="6">
    <location>
        <begin position="86"/>
        <end position="105"/>
    </location>
</feature>
<organism evidence="8 9">
    <name type="scientific">Lachnospira pectinoschiza</name>
    <dbReference type="NCBI Taxonomy" id="28052"/>
    <lineage>
        <taxon>Bacteria</taxon>
        <taxon>Bacillati</taxon>
        <taxon>Bacillota</taxon>
        <taxon>Clostridia</taxon>
        <taxon>Lachnospirales</taxon>
        <taxon>Lachnospiraceae</taxon>
        <taxon>Lachnospira</taxon>
    </lineage>
</organism>
<feature type="transmembrane region" description="Helical" evidence="6">
    <location>
        <begin position="179"/>
        <end position="198"/>
    </location>
</feature>
<dbReference type="RefSeq" id="WP_027431572.1">
    <property type="nucleotide sequence ID" value="NZ_FNHZ01000003.1"/>
</dbReference>
<evidence type="ECO:0000256" key="4">
    <source>
        <dbReference type="ARBA" id="ARBA00022989"/>
    </source>
</evidence>
<evidence type="ECO:0000256" key="2">
    <source>
        <dbReference type="ARBA" id="ARBA00022475"/>
    </source>
</evidence>
<feature type="transmembrane region" description="Helical" evidence="6">
    <location>
        <begin position="151"/>
        <end position="173"/>
    </location>
</feature>